<protein>
    <recommendedName>
        <fullName evidence="3">Retrotransposon gag domain-containing protein</fullName>
    </recommendedName>
</protein>
<name>A0A225UI23_9STRA</name>
<evidence type="ECO:0000313" key="1">
    <source>
        <dbReference type="EMBL" id="OWY91759.1"/>
    </source>
</evidence>
<dbReference type="Proteomes" id="UP000198211">
    <property type="component" value="Unassembled WGS sequence"/>
</dbReference>
<proteinExistence type="predicted"/>
<organism evidence="1 2">
    <name type="scientific">Phytophthora megakarya</name>
    <dbReference type="NCBI Taxonomy" id="4795"/>
    <lineage>
        <taxon>Eukaryota</taxon>
        <taxon>Sar</taxon>
        <taxon>Stramenopiles</taxon>
        <taxon>Oomycota</taxon>
        <taxon>Peronosporomycetes</taxon>
        <taxon>Peronosporales</taxon>
        <taxon>Peronosporaceae</taxon>
        <taxon>Phytophthora</taxon>
    </lineage>
</organism>
<dbReference type="AlphaFoldDB" id="A0A225UI23"/>
<evidence type="ECO:0000313" key="2">
    <source>
        <dbReference type="Proteomes" id="UP000198211"/>
    </source>
</evidence>
<comment type="caution">
    <text evidence="1">The sequence shown here is derived from an EMBL/GenBank/DDBJ whole genome shotgun (WGS) entry which is preliminary data.</text>
</comment>
<reference evidence="2" key="1">
    <citation type="submission" date="2017-03" db="EMBL/GenBank/DDBJ databases">
        <title>Phytopthora megakarya and P. palmivora, two closely related causual agents of cacao black pod achieved similar genome size and gene model numbers by different mechanisms.</title>
        <authorList>
            <person name="Ali S."/>
            <person name="Shao J."/>
            <person name="Larry D.J."/>
            <person name="Kronmiller B."/>
            <person name="Shen D."/>
            <person name="Strem M.D."/>
            <person name="Melnick R.L."/>
            <person name="Guiltinan M.J."/>
            <person name="Tyler B.M."/>
            <person name="Meinhardt L.W."/>
            <person name="Bailey B.A."/>
        </authorList>
    </citation>
    <scope>NUCLEOTIDE SEQUENCE [LARGE SCALE GENOMIC DNA]</scope>
    <source>
        <strain evidence="2">zdho120</strain>
    </source>
</reference>
<keyword evidence="2" id="KW-1185">Reference proteome</keyword>
<sequence>MLRTPSPTEQHGVALGFILSEQREVAAANTVSPGVKPRNAYQKLHEGKEGGTILRWLVELDTVITARCIVDPLSKVVFAMSCLGGRARSWAYGRRLADPTCFSTYNSFKKELKLAFESPKNAFRSSASFSTCNRVCMMYMLTPNGLGTWSRTS</sequence>
<evidence type="ECO:0008006" key="3">
    <source>
        <dbReference type="Google" id="ProtNLM"/>
    </source>
</evidence>
<dbReference type="EMBL" id="NBNE01019553">
    <property type="protein sequence ID" value="OWY91759.1"/>
    <property type="molecule type" value="Genomic_DNA"/>
</dbReference>
<accession>A0A225UI23</accession>
<feature type="non-terminal residue" evidence="1">
    <location>
        <position position="153"/>
    </location>
</feature>
<gene>
    <name evidence="1" type="ORF">PHMEG_00039525</name>
</gene>